<name>D7FQH5_ECTSI</name>
<feature type="region of interest" description="Disordered" evidence="1">
    <location>
        <begin position="41"/>
        <end position="124"/>
    </location>
</feature>
<gene>
    <name evidence="2" type="ORF">Esi_0200_0016</name>
</gene>
<dbReference type="Proteomes" id="UP000002630">
    <property type="component" value="Linkage Group LG21"/>
</dbReference>
<evidence type="ECO:0000313" key="3">
    <source>
        <dbReference type="Proteomes" id="UP000002630"/>
    </source>
</evidence>
<feature type="compositionally biased region" description="Polar residues" evidence="1">
    <location>
        <begin position="169"/>
        <end position="178"/>
    </location>
</feature>
<dbReference type="EMBL" id="FN648377">
    <property type="protein sequence ID" value="CBJ30570.1"/>
    <property type="molecule type" value="Genomic_DNA"/>
</dbReference>
<sequence length="178" mass="18119">MKMDSPNPPEDTPVLIAEQQTMAHVKKPSLFGGLSFKKSSINSTKAMDSPHPPEAPDDKILHIVEPAQSSSSGEVSSASTIHAQGSIPAGEVEASKPSTGNLSAGGDEEVHDAGGASSVTPPLDVKVPEVGERYFVVSGMNSLPGEVAVNSTSAPTRPAHASKPPTGGRSVSVNCGEG</sequence>
<feature type="compositionally biased region" description="Low complexity" evidence="1">
    <location>
        <begin position="69"/>
        <end position="79"/>
    </location>
</feature>
<dbReference type="InParanoid" id="D7FQH5"/>
<protein>
    <submittedName>
        <fullName evidence="2">Uncharacterized protein</fullName>
    </submittedName>
</protein>
<keyword evidence="3" id="KW-1185">Reference proteome</keyword>
<dbReference type="AlphaFoldDB" id="D7FQH5"/>
<feature type="region of interest" description="Disordered" evidence="1">
    <location>
        <begin position="148"/>
        <end position="178"/>
    </location>
</feature>
<evidence type="ECO:0000256" key="1">
    <source>
        <dbReference type="SAM" id="MobiDB-lite"/>
    </source>
</evidence>
<reference evidence="2 3" key="1">
    <citation type="journal article" date="2010" name="Nature">
        <title>The Ectocarpus genome and the independent evolution of multicellularity in brown algae.</title>
        <authorList>
            <person name="Cock J.M."/>
            <person name="Sterck L."/>
            <person name="Rouze P."/>
            <person name="Scornet D."/>
            <person name="Allen A.E."/>
            <person name="Amoutzias G."/>
            <person name="Anthouard V."/>
            <person name="Artiguenave F."/>
            <person name="Aury J.M."/>
            <person name="Badger J.H."/>
            <person name="Beszteri B."/>
            <person name="Billiau K."/>
            <person name="Bonnet E."/>
            <person name="Bothwell J.H."/>
            <person name="Bowler C."/>
            <person name="Boyen C."/>
            <person name="Brownlee C."/>
            <person name="Carrano C.J."/>
            <person name="Charrier B."/>
            <person name="Cho G.Y."/>
            <person name="Coelho S.M."/>
            <person name="Collen J."/>
            <person name="Corre E."/>
            <person name="Da Silva C."/>
            <person name="Delage L."/>
            <person name="Delaroque N."/>
            <person name="Dittami S.M."/>
            <person name="Doulbeau S."/>
            <person name="Elias M."/>
            <person name="Farnham G."/>
            <person name="Gachon C.M."/>
            <person name="Gschloessl B."/>
            <person name="Heesch S."/>
            <person name="Jabbari K."/>
            <person name="Jubin C."/>
            <person name="Kawai H."/>
            <person name="Kimura K."/>
            <person name="Kloareg B."/>
            <person name="Kupper F.C."/>
            <person name="Lang D."/>
            <person name="Le Bail A."/>
            <person name="Leblanc C."/>
            <person name="Lerouge P."/>
            <person name="Lohr M."/>
            <person name="Lopez P.J."/>
            <person name="Martens C."/>
            <person name="Maumus F."/>
            <person name="Michel G."/>
            <person name="Miranda-Saavedra D."/>
            <person name="Morales J."/>
            <person name="Moreau H."/>
            <person name="Motomura T."/>
            <person name="Nagasato C."/>
            <person name="Napoli C.A."/>
            <person name="Nelson D.R."/>
            <person name="Nyvall-Collen P."/>
            <person name="Peters A.F."/>
            <person name="Pommier C."/>
            <person name="Potin P."/>
            <person name="Poulain J."/>
            <person name="Quesneville H."/>
            <person name="Read B."/>
            <person name="Rensing S.A."/>
            <person name="Ritter A."/>
            <person name="Rousvoal S."/>
            <person name="Samanta M."/>
            <person name="Samson G."/>
            <person name="Schroeder D.C."/>
            <person name="Segurens B."/>
            <person name="Strittmatter M."/>
            <person name="Tonon T."/>
            <person name="Tregear J.W."/>
            <person name="Valentin K."/>
            <person name="von Dassow P."/>
            <person name="Yamagishi T."/>
            <person name="Van de Peer Y."/>
            <person name="Wincker P."/>
        </authorList>
    </citation>
    <scope>NUCLEOTIDE SEQUENCE [LARGE SCALE GENOMIC DNA]</scope>
    <source>
        <strain evidence="3">Ec32 / CCAP1310/4</strain>
    </source>
</reference>
<accession>D7FQH5</accession>
<dbReference type="EMBL" id="FN649746">
    <property type="protein sequence ID" value="CBJ30570.1"/>
    <property type="molecule type" value="Genomic_DNA"/>
</dbReference>
<evidence type="ECO:0000313" key="2">
    <source>
        <dbReference type="EMBL" id="CBJ30570.1"/>
    </source>
</evidence>
<proteinExistence type="predicted"/>
<organism evidence="2 3">
    <name type="scientific">Ectocarpus siliculosus</name>
    <name type="common">Brown alga</name>
    <name type="synonym">Conferva siliculosa</name>
    <dbReference type="NCBI Taxonomy" id="2880"/>
    <lineage>
        <taxon>Eukaryota</taxon>
        <taxon>Sar</taxon>
        <taxon>Stramenopiles</taxon>
        <taxon>Ochrophyta</taxon>
        <taxon>PX clade</taxon>
        <taxon>Phaeophyceae</taxon>
        <taxon>Ectocarpales</taxon>
        <taxon>Ectocarpaceae</taxon>
        <taxon>Ectocarpus</taxon>
    </lineage>
</organism>